<feature type="domain" description="GST N-terminal" evidence="1">
    <location>
        <begin position="1"/>
        <end position="79"/>
    </location>
</feature>
<dbReference type="InterPro" id="IPR004046">
    <property type="entry name" value="GST_C"/>
</dbReference>
<dbReference type="PROSITE" id="PS50405">
    <property type="entry name" value="GST_CTER"/>
    <property type="match status" value="1"/>
</dbReference>
<gene>
    <name evidence="3" type="ORF">ACFQPS_16100</name>
</gene>
<reference evidence="4" key="1">
    <citation type="journal article" date="2019" name="Int. J. Syst. Evol. Microbiol.">
        <title>The Global Catalogue of Microorganisms (GCM) 10K type strain sequencing project: providing services to taxonomists for standard genome sequencing and annotation.</title>
        <authorList>
            <consortium name="The Broad Institute Genomics Platform"/>
            <consortium name="The Broad Institute Genome Sequencing Center for Infectious Disease"/>
            <person name="Wu L."/>
            <person name="Ma J."/>
        </authorList>
    </citation>
    <scope>NUCLEOTIDE SEQUENCE [LARGE SCALE GENOMIC DNA]</scope>
    <source>
        <strain evidence="4">CGMCC 1.16275</strain>
    </source>
</reference>
<sequence length="221" mass="24863">MRTLYHHPLSASSRKVRVALGEKRVEFDLALEKPWDRREDFLVLNPAGEVPVLVEDDGVVVVGHGPICEYLEEGFPITLLGPDQVTRAETRRLAAWFDEKFSREVTELLVGEKMLKRLAGQGTPHAQAIRAGLANIHYHLDYIAWLAERRTWLAGDDLTLADISAAAHLSCLDYLGDVPWDDHPEAKNWYARIKSRPSFRPLLGDHIPGASPPAHYANLDF</sequence>
<dbReference type="PANTHER" id="PTHR44051">
    <property type="entry name" value="GLUTATHIONE S-TRANSFERASE-RELATED"/>
    <property type="match status" value="1"/>
</dbReference>
<dbReference type="Pfam" id="PF13417">
    <property type="entry name" value="GST_N_3"/>
    <property type="match status" value="1"/>
</dbReference>
<proteinExistence type="predicted"/>
<comment type="caution">
    <text evidence="3">The sequence shown here is derived from an EMBL/GenBank/DDBJ whole genome shotgun (WGS) entry which is preliminary data.</text>
</comment>
<dbReference type="InterPro" id="IPR040079">
    <property type="entry name" value="Glutathione_S-Trfase"/>
</dbReference>
<dbReference type="RefSeq" id="WP_377360238.1">
    <property type="nucleotide sequence ID" value="NZ_JBHTCM010000018.1"/>
</dbReference>
<dbReference type="InterPro" id="IPR036249">
    <property type="entry name" value="Thioredoxin-like_sf"/>
</dbReference>
<dbReference type="Gene3D" id="3.40.30.10">
    <property type="entry name" value="Glutaredoxin"/>
    <property type="match status" value="1"/>
</dbReference>
<dbReference type="Pfam" id="PF00043">
    <property type="entry name" value="GST_C"/>
    <property type="match status" value="1"/>
</dbReference>
<dbReference type="EMBL" id="JBHTCM010000018">
    <property type="protein sequence ID" value="MFC7334691.1"/>
    <property type="molecule type" value="Genomic_DNA"/>
</dbReference>
<dbReference type="SUPFAM" id="SSF47616">
    <property type="entry name" value="GST C-terminal domain-like"/>
    <property type="match status" value="1"/>
</dbReference>
<evidence type="ECO:0000259" key="2">
    <source>
        <dbReference type="PROSITE" id="PS50405"/>
    </source>
</evidence>
<protein>
    <submittedName>
        <fullName evidence="3">Glutathione S-transferase family protein</fullName>
    </submittedName>
</protein>
<evidence type="ECO:0000313" key="4">
    <source>
        <dbReference type="Proteomes" id="UP001596456"/>
    </source>
</evidence>
<name>A0ABW2KZE4_9PROT</name>
<organism evidence="3 4">
    <name type="scientific">Rhodocista pekingensis</name>
    <dbReference type="NCBI Taxonomy" id="201185"/>
    <lineage>
        <taxon>Bacteria</taxon>
        <taxon>Pseudomonadati</taxon>
        <taxon>Pseudomonadota</taxon>
        <taxon>Alphaproteobacteria</taxon>
        <taxon>Rhodospirillales</taxon>
        <taxon>Azospirillaceae</taxon>
        <taxon>Rhodocista</taxon>
    </lineage>
</organism>
<dbReference type="Proteomes" id="UP001596456">
    <property type="component" value="Unassembled WGS sequence"/>
</dbReference>
<dbReference type="CDD" id="cd00570">
    <property type="entry name" value="GST_N_family"/>
    <property type="match status" value="1"/>
</dbReference>
<accession>A0ABW2KZE4</accession>
<keyword evidence="4" id="KW-1185">Reference proteome</keyword>
<feature type="domain" description="GST C-terminal" evidence="2">
    <location>
        <begin position="83"/>
        <end position="216"/>
    </location>
</feature>
<dbReference type="SFLD" id="SFLDG00358">
    <property type="entry name" value="Main_(cytGST)"/>
    <property type="match status" value="1"/>
</dbReference>
<dbReference type="PANTHER" id="PTHR44051:SF8">
    <property type="entry name" value="GLUTATHIONE S-TRANSFERASE GSTA"/>
    <property type="match status" value="1"/>
</dbReference>
<dbReference type="SFLD" id="SFLDS00019">
    <property type="entry name" value="Glutathione_Transferase_(cytos"/>
    <property type="match status" value="1"/>
</dbReference>
<dbReference type="CDD" id="cd00299">
    <property type="entry name" value="GST_C_family"/>
    <property type="match status" value="1"/>
</dbReference>
<evidence type="ECO:0000259" key="1">
    <source>
        <dbReference type="PROSITE" id="PS50404"/>
    </source>
</evidence>
<dbReference type="SUPFAM" id="SSF52833">
    <property type="entry name" value="Thioredoxin-like"/>
    <property type="match status" value="1"/>
</dbReference>
<dbReference type="InterPro" id="IPR036282">
    <property type="entry name" value="Glutathione-S-Trfase_C_sf"/>
</dbReference>
<dbReference type="PROSITE" id="PS50404">
    <property type="entry name" value="GST_NTER"/>
    <property type="match status" value="1"/>
</dbReference>
<dbReference type="InterPro" id="IPR004045">
    <property type="entry name" value="Glutathione_S-Trfase_N"/>
</dbReference>
<dbReference type="Gene3D" id="1.20.1050.10">
    <property type="match status" value="1"/>
</dbReference>
<dbReference type="InterPro" id="IPR010987">
    <property type="entry name" value="Glutathione-S-Trfase_C-like"/>
</dbReference>
<evidence type="ECO:0000313" key="3">
    <source>
        <dbReference type="EMBL" id="MFC7334691.1"/>
    </source>
</evidence>